<dbReference type="SUPFAM" id="SSF52172">
    <property type="entry name" value="CheY-like"/>
    <property type="match status" value="1"/>
</dbReference>
<evidence type="ECO:0000256" key="1">
    <source>
        <dbReference type="ARBA" id="ARBA00022553"/>
    </source>
</evidence>
<name>A0A1Y0II60_9BACL</name>
<dbReference type="InterPro" id="IPR001789">
    <property type="entry name" value="Sig_transdc_resp-reg_receiver"/>
</dbReference>
<evidence type="ECO:0000256" key="2">
    <source>
        <dbReference type="ARBA" id="ARBA00023015"/>
    </source>
</evidence>
<gene>
    <name evidence="8" type="ORF">CBW65_03310</name>
</gene>
<dbReference type="InterPro" id="IPR016032">
    <property type="entry name" value="Sig_transdc_resp-reg_C-effctor"/>
</dbReference>
<feature type="domain" description="HTH luxR-type" evidence="6">
    <location>
        <begin position="156"/>
        <end position="221"/>
    </location>
</feature>
<dbReference type="PANTHER" id="PTHR43214">
    <property type="entry name" value="TWO-COMPONENT RESPONSE REGULATOR"/>
    <property type="match status" value="1"/>
</dbReference>
<keyword evidence="1 5" id="KW-0597">Phosphoprotein</keyword>
<keyword evidence="4" id="KW-0804">Transcription</keyword>
<dbReference type="GO" id="GO:0000160">
    <property type="term" value="P:phosphorelay signal transduction system"/>
    <property type="evidence" value="ECO:0007669"/>
    <property type="project" value="InterPro"/>
</dbReference>
<dbReference type="SUPFAM" id="SSF46894">
    <property type="entry name" value="C-terminal effector domain of the bipartite response regulators"/>
    <property type="match status" value="1"/>
</dbReference>
<feature type="domain" description="Response regulatory" evidence="7">
    <location>
        <begin position="3"/>
        <end position="119"/>
    </location>
</feature>
<dbReference type="SMART" id="SM00448">
    <property type="entry name" value="REC"/>
    <property type="match status" value="1"/>
</dbReference>
<dbReference type="RefSeq" id="WP_087455578.1">
    <property type="nucleotide sequence ID" value="NZ_CP021434.1"/>
</dbReference>
<evidence type="ECO:0000256" key="5">
    <source>
        <dbReference type="PROSITE-ProRule" id="PRU00169"/>
    </source>
</evidence>
<dbReference type="AlphaFoldDB" id="A0A1Y0II60"/>
<dbReference type="InterPro" id="IPR000792">
    <property type="entry name" value="Tscrpt_reg_LuxR_C"/>
</dbReference>
<reference evidence="9" key="1">
    <citation type="submission" date="2017-05" db="EMBL/GenBank/DDBJ databases">
        <authorList>
            <person name="Sung H."/>
        </authorList>
    </citation>
    <scope>NUCLEOTIDE SEQUENCE [LARGE SCALE GENOMIC DNA]</scope>
    <source>
        <strain evidence="9">AR23208</strain>
    </source>
</reference>
<dbReference type="KEGG" id="tum:CBW65_03310"/>
<keyword evidence="9" id="KW-1185">Reference proteome</keyword>
<dbReference type="PROSITE" id="PS00622">
    <property type="entry name" value="HTH_LUXR_1"/>
    <property type="match status" value="1"/>
</dbReference>
<dbReference type="InterPro" id="IPR039420">
    <property type="entry name" value="WalR-like"/>
</dbReference>
<sequence length="226" mass="24627">MIRVIVVDDQKLMRDGLKTILGLEDNIEVVGTAADGAQALEVAQATRPDLVLMDIRMPGVDGVQGARLIREQLPETKVLMLTTFNDSELILDALEEGASGYLLKDMPTEVIVQAIMTVCAGGIVLPPESTAQVVAEWKRAREHAVQEGRDQLVSAAPPYLEALTEREHDVLQLLGQGMNNKEIGETLVITEGTVKNHVSNIIAKLRLRDRTQAAIYAVRHGIASFS</sequence>
<evidence type="ECO:0000256" key="4">
    <source>
        <dbReference type="ARBA" id="ARBA00023163"/>
    </source>
</evidence>
<dbReference type="PANTHER" id="PTHR43214:SF40">
    <property type="entry name" value="TRANSCRIPTIONAL REGULATORY PROTEIN LNRK"/>
    <property type="match status" value="1"/>
</dbReference>
<proteinExistence type="predicted"/>
<dbReference type="PROSITE" id="PS50110">
    <property type="entry name" value="RESPONSE_REGULATORY"/>
    <property type="match status" value="1"/>
</dbReference>
<dbReference type="PRINTS" id="PR00038">
    <property type="entry name" value="HTHLUXR"/>
</dbReference>
<dbReference type="GO" id="GO:0003677">
    <property type="term" value="F:DNA binding"/>
    <property type="evidence" value="ECO:0007669"/>
    <property type="project" value="UniProtKB-KW"/>
</dbReference>
<dbReference type="Pfam" id="PF00072">
    <property type="entry name" value="Response_reg"/>
    <property type="match status" value="1"/>
</dbReference>
<feature type="modified residue" description="4-aspartylphosphate" evidence="5">
    <location>
        <position position="54"/>
    </location>
</feature>
<dbReference type="OrthoDB" id="9779069at2"/>
<evidence type="ECO:0000313" key="8">
    <source>
        <dbReference type="EMBL" id="ARU60191.1"/>
    </source>
</evidence>
<accession>A0A1Y0II60</accession>
<organism evidence="8 9">
    <name type="scientific">Tumebacillus avium</name>
    <dbReference type="NCBI Taxonomy" id="1903704"/>
    <lineage>
        <taxon>Bacteria</taxon>
        <taxon>Bacillati</taxon>
        <taxon>Bacillota</taxon>
        <taxon>Bacilli</taxon>
        <taxon>Bacillales</taxon>
        <taxon>Alicyclobacillaceae</taxon>
        <taxon>Tumebacillus</taxon>
    </lineage>
</organism>
<evidence type="ECO:0000259" key="7">
    <source>
        <dbReference type="PROSITE" id="PS50110"/>
    </source>
</evidence>
<dbReference type="Gene3D" id="3.40.50.2300">
    <property type="match status" value="1"/>
</dbReference>
<dbReference type="CDD" id="cd06170">
    <property type="entry name" value="LuxR_C_like"/>
    <property type="match status" value="1"/>
</dbReference>
<dbReference type="CDD" id="cd17535">
    <property type="entry name" value="REC_NarL-like"/>
    <property type="match status" value="1"/>
</dbReference>
<protein>
    <submittedName>
        <fullName evidence="8">DNA-binding response regulator</fullName>
    </submittedName>
</protein>
<dbReference type="InterPro" id="IPR011006">
    <property type="entry name" value="CheY-like_superfamily"/>
</dbReference>
<dbReference type="EMBL" id="CP021434">
    <property type="protein sequence ID" value="ARU60191.1"/>
    <property type="molecule type" value="Genomic_DNA"/>
</dbReference>
<dbReference type="Proteomes" id="UP000195437">
    <property type="component" value="Chromosome"/>
</dbReference>
<evidence type="ECO:0000256" key="3">
    <source>
        <dbReference type="ARBA" id="ARBA00023125"/>
    </source>
</evidence>
<dbReference type="Pfam" id="PF00196">
    <property type="entry name" value="GerE"/>
    <property type="match status" value="1"/>
</dbReference>
<dbReference type="PROSITE" id="PS50043">
    <property type="entry name" value="HTH_LUXR_2"/>
    <property type="match status" value="1"/>
</dbReference>
<keyword evidence="3 8" id="KW-0238">DNA-binding</keyword>
<evidence type="ECO:0000313" key="9">
    <source>
        <dbReference type="Proteomes" id="UP000195437"/>
    </source>
</evidence>
<dbReference type="GO" id="GO:0006355">
    <property type="term" value="P:regulation of DNA-templated transcription"/>
    <property type="evidence" value="ECO:0007669"/>
    <property type="project" value="InterPro"/>
</dbReference>
<dbReference type="InterPro" id="IPR058245">
    <property type="entry name" value="NreC/VraR/RcsB-like_REC"/>
</dbReference>
<keyword evidence="2" id="KW-0805">Transcription regulation</keyword>
<evidence type="ECO:0000259" key="6">
    <source>
        <dbReference type="PROSITE" id="PS50043"/>
    </source>
</evidence>
<dbReference type="SMART" id="SM00421">
    <property type="entry name" value="HTH_LUXR"/>
    <property type="match status" value="1"/>
</dbReference>